<sequence>LIRSSCSSYGYLERNGIGGPLTVSRKLATVSQLVSAIMEEGQSGCLD</sequence>
<evidence type="ECO:0000313" key="1">
    <source>
        <dbReference type="EMBL" id="OEL15129.1"/>
    </source>
</evidence>
<gene>
    <name evidence="1" type="ORF">BAE44_0023850</name>
</gene>
<reference evidence="1 2" key="1">
    <citation type="submission" date="2016-09" db="EMBL/GenBank/DDBJ databases">
        <title>The draft genome of Dichanthelium oligosanthes: A C3 panicoid grass species.</title>
        <authorList>
            <person name="Studer A.J."/>
            <person name="Schnable J.C."/>
            <person name="Brutnell T.P."/>
        </authorList>
    </citation>
    <scope>NUCLEOTIDE SEQUENCE [LARGE SCALE GENOMIC DNA]</scope>
    <source>
        <strain evidence="2">cv. Kellogg 1175</strain>
        <tissue evidence="1">Leaf</tissue>
    </source>
</reference>
<dbReference type="AlphaFoldDB" id="A0A1E5UQF5"/>
<feature type="non-terminal residue" evidence="1">
    <location>
        <position position="1"/>
    </location>
</feature>
<organism evidence="1 2">
    <name type="scientific">Dichanthelium oligosanthes</name>
    <dbReference type="NCBI Taxonomy" id="888268"/>
    <lineage>
        <taxon>Eukaryota</taxon>
        <taxon>Viridiplantae</taxon>
        <taxon>Streptophyta</taxon>
        <taxon>Embryophyta</taxon>
        <taxon>Tracheophyta</taxon>
        <taxon>Spermatophyta</taxon>
        <taxon>Magnoliopsida</taxon>
        <taxon>Liliopsida</taxon>
        <taxon>Poales</taxon>
        <taxon>Poaceae</taxon>
        <taxon>PACMAD clade</taxon>
        <taxon>Panicoideae</taxon>
        <taxon>Panicodae</taxon>
        <taxon>Paniceae</taxon>
        <taxon>Dichantheliinae</taxon>
        <taxon>Dichanthelium</taxon>
    </lineage>
</organism>
<protein>
    <submittedName>
        <fullName evidence="1">Uncharacterized protein</fullName>
    </submittedName>
</protein>
<name>A0A1E5UQF5_9POAL</name>
<keyword evidence="2" id="KW-1185">Reference proteome</keyword>
<evidence type="ECO:0000313" key="2">
    <source>
        <dbReference type="Proteomes" id="UP000095767"/>
    </source>
</evidence>
<dbReference type="EMBL" id="LWDX02067829">
    <property type="protein sequence ID" value="OEL15129.1"/>
    <property type="molecule type" value="Genomic_DNA"/>
</dbReference>
<accession>A0A1E5UQF5</accession>
<comment type="caution">
    <text evidence="1">The sequence shown here is derived from an EMBL/GenBank/DDBJ whole genome shotgun (WGS) entry which is preliminary data.</text>
</comment>
<dbReference type="Proteomes" id="UP000095767">
    <property type="component" value="Unassembled WGS sequence"/>
</dbReference>
<proteinExistence type="predicted"/>